<dbReference type="PIRSF" id="PIRSF002599">
    <property type="entry name" value="Cold_shock_A"/>
    <property type="match status" value="1"/>
</dbReference>
<feature type="transmembrane region" description="Helical" evidence="1">
    <location>
        <begin position="67"/>
        <end position="88"/>
    </location>
</feature>
<accession>A0ABV2JKH8</accession>
<feature type="transmembrane region" description="Helical" evidence="1">
    <location>
        <begin position="40"/>
        <end position="61"/>
    </location>
</feature>
<keyword evidence="1" id="KW-0472">Membrane</keyword>
<organism evidence="2 3">
    <name type="scientific">Streptococcus gallinaceus</name>
    <dbReference type="NCBI Taxonomy" id="165758"/>
    <lineage>
        <taxon>Bacteria</taxon>
        <taxon>Bacillati</taxon>
        <taxon>Bacillota</taxon>
        <taxon>Bacilli</taxon>
        <taxon>Lactobacillales</taxon>
        <taxon>Streptococcaceae</taxon>
        <taxon>Streptococcus</taxon>
    </lineage>
</organism>
<dbReference type="RefSeq" id="WP_354279508.1">
    <property type="nucleotide sequence ID" value="NZ_JBEPMK010000001.1"/>
</dbReference>
<feature type="transmembrane region" description="Helical" evidence="1">
    <location>
        <begin position="6"/>
        <end position="24"/>
    </location>
</feature>
<evidence type="ECO:0000256" key="1">
    <source>
        <dbReference type="SAM" id="Phobius"/>
    </source>
</evidence>
<dbReference type="Pfam" id="PF06961">
    <property type="entry name" value="DUF1294"/>
    <property type="match status" value="1"/>
</dbReference>
<name>A0ABV2JKH8_9STRE</name>
<reference evidence="2 3" key="1">
    <citation type="submission" date="2024-06" db="EMBL/GenBank/DDBJ databases">
        <title>Genomic Encyclopedia of Type Strains, Phase IV (KMG-IV): sequencing the most valuable type-strain genomes for metagenomic binning, comparative biology and taxonomic classification.</title>
        <authorList>
            <person name="Goeker M."/>
        </authorList>
    </citation>
    <scope>NUCLEOTIDE SEQUENCE [LARGE SCALE GENOMIC DNA]</scope>
    <source>
        <strain evidence="2 3">DSM 15349</strain>
    </source>
</reference>
<keyword evidence="1" id="KW-1133">Transmembrane helix</keyword>
<dbReference type="InterPro" id="IPR010718">
    <property type="entry name" value="DUF1294"/>
</dbReference>
<keyword evidence="3" id="KW-1185">Reference proteome</keyword>
<dbReference type="InterPro" id="IPR012156">
    <property type="entry name" value="Cold_shock_CspA"/>
</dbReference>
<dbReference type="Proteomes" id="UP001549055">
    <property type="component" value="Unassembled WGS sequence"/>
</dbReference>
<gene>
    <name evidence="2" type="ORF">ABID27_000101</name>
</gene>
<evidence type="ECO:0000313" key="2">
    <source>
        <dbReference type="EMBL" id="MET3643484.1"/>
    </source>
</evidence>
<comment type="caution">
    <text evidence="2">The sequence shown here is derived from an EMBL/GenBank/DDBJ whole genome shotgun (WGS) entry which is preliminary data.</text>
</comment>
<sequence>MTIKQAGMLLLLIWNIVVFAIYGIDKGKAIRNNWRTPEKTLLLLSVCGGGIGAFLAGRFFHHKTRKWYFQATWVLGILVDLALFYGIWRLE</sequence>
<protein>
    <submittedName>
        <fullName evidence="2">Uncharacterized membrane protein YsdA (DUF1294 family)</fullName>
    </submittedName>
</protein>
<evidence type="ECO:0000313" key="3">
    <source>
        <dbReference type="Proteomes" id="UP001549055"/>
    </source>
</evidence>
<proteinExistence type="predicted"/>
<dbReference type="EMBL" id="JBEPMK010000001">
    <property type="protein sequence ID" value="MET3643484.1"/>
    <property type="molecule type" value="Genomic_DNA"/>
</dbReference>
<keyword evidence="1" id="KW-0812">Transmembrane</keyword>